<keyword evidence="2 4" id="KW-0863">Zinc-finger</keyword>
<sequence>MEEEAASGGSGGARPRYDTPFQVVDQGVLGSDMAPLSRWWIRGCSAPIWHPFPAEGKVDYQGTMDAIWQSHLEQLVPCAACGRTFMPDRLPIHERSCKGPK</sequence>
<dbReference type="Pfam" id="PF13913">
    <property type="entry name" value="zf-C2HC_2"/>
    <property type="match status" value="1"/>
</dbReference>
<dbReference type="GO" id="GO:0008270">
    <property type="term" value="F:zinc ion binding"/>
    <property type="evidence" value="ECO:0007669"/>
    <property type="project" value="UniProtKB-KW"/>
</dbReference>
<keyword evidence="1" id="KW-0479">Metal-binding</keyword>
<accession>A0A7R9D0N7</accession>
<reference evidence="6" key="1">
    <citation type="submission" date="2020-11" db="EMBL/GenBank/DDBJ databases">
        <authorList>
            <person name="Tran Van P."/>
        </authorList>
    </citation>
    <scope>NUCLEOTIDE SEQUENCE</scope>
</reference>
<feature type="domain" description="C2HC/C3H-type" evidence="5">
    <location>
        <begin position="74"/>
        <end position="101"/>
    </location>
</feature>
<dbReference type="AlphaFoldDB" id="A0A7R9D0N7"/>
<proteinExistence type="predicted"/>
<keyword evidence="3" id="KW-0862">Zinc</keyword>
<dbReference type="InterPro" id="IPR049899">
    <property type="entry name" value="Znf_C2HC_C3H"/>
</dbReference>
<protein>
    <recommendedName>
        <fullName evidence="5">C2HC/C3H-type domain-containing protein</fullName>
    </recommendedName>
</protein>
<gene>
    <name evidence="6" type="ORF">TPSB3V08_LOCUS4723</name>
</gene>
<evidence type="ECO:0000259" key="5">
    <source>
        <dbReference type="PROSITE" id="PS52027"/>
    </source>
</evidence>
<organism evidence="6">
    <name type="scientific">Timema poppense</name>
    <name type="common">Walking stick</name>
    <dbReference type="NCBI Taxonomy" id="170557"/>
    <lineage>
        <taxon>Eukaryota</taxon>
        <taxon>Metazoa</taxon>
        <taxon>Ecdysozoa</taxon>
        <taxon>Arthropoda</taxon>
        <taxon>Hexapoda</taxon>
        <taxon>Insecta</taxon>
        <taxon>Pterygota</taxon>
        <taxon>Neoptera</taxon>
        <taxon>Polyneoptera</taxon>
        <taxon>Phasmatodea</taxon>
        <taxon>Timematodea</taxon>
        <taxon>Timematoidea</taxon>
        <taxon>Timematidae</taxon>
        <taxon>Timema</taxon>
    </lineage>
</organism>
<dbReference type="Gene3D" id="3.30.160.60">
    <property type="entry name" value="Classic Zinc Finger"/>
    <property type="match status" value="1"/>
</dbReference>
<evidence type="ECO:0000256" key="2">
    <source>
        <dbReference type="ARBA" id="ARBA00022771"/>
    </source>
</evidence>
<evidence type="ECO:0000256" key="1">
    <source>
        <dbReference type="ARBA" id="ARBA00022723"/>
    </source>
</evidence>
<evidence type="ECO:0000256" key="4">
    <source>
        <dbReference type="PROSITE-ProRule" id="PRU01371"/>
    </source>
</evidence>
<dbReference type="PROSITE" id="PS52027">
    <property type="entry name" value="ZF_C2HC_C3H"/>
    <property type="match status" value="1"/>
</dbReference>
<evidence type="ECO:0000313" key="6">
    <source>
        <dbReference type="EMBL" id="CAD7404905.1"/>
    </source>
</evidence>
<name>A0A7R9D0N7_TIMPO</name>
<dbReference type="EMBL" id="OD002335">
    <property type="protein sequence ID" value="CAD7404905.1"/>
    <property type="molecule type" value="Genomic_DNA"/>
</dbReference>
<evidence type="ECO:0000256" key="3">
    <source>
        <dbReference type="ARBA" id="ARBA00022833"/>
    </source>
</evidence>